<evidence type="ECO:0000313" key="3">
    <source>
        <dbReference type="EMBL" id="GEZ80455.1"/>
    </source>
</evidence>
<evidence type="ECO:0000256" key="1">
    <source>
        <dbReference type="ARBA" id="ARBA00022679"/>
    </source>
</evidence>
<reference evidence="3" key="1">
    <citation type="journal article" date="2019" name="Sci. Rep.">
        <title>Draft genome of Tanacetum cinerariifolium, the natural source of mosquito coil.</title>
        <authorList>
            <person name="Yamashiro T."/>
            <person name="Shiraishi A."/>
            <person name="Satake H."/>
            <person name="Nakayama K."/>
        </authorList>
    </citation>
    <scope>NUCLEOTIDE SEQUENCE</scope>
</reference>
<accession>A0A699IRA1</accession>
<gene>
    <name evidence="3" type="ORF">Tci_552428</name>
</gene>
<keyword evidence="1" id="KW-0808">Transferase</keyword>
<dbReference type="AlphaFoldDB" id="A0A699IRA1"/>
<protein>
    <submittedName>
        <fullName evidence="3">E3 ubiquitin-protein ligase UPL2-like</fullName>
    </submittedName>
</protein>
<dbReference type="GO" id="GO:0016740">
    <property type="term" value="F:transferase activity"/>
    <property type="evidence" value="ECO:0007669"/>
    <property type="project" value="UniProtKB-KW"/>
</dbReference>
<comment type="caution">
    <text evidence="3">The sequence shown here is derived from an EMBL/GenBank/DDBJ whole genome shotgun (WGS) entry which is preliminary data.</text>
</comment>
<dbReference type="EMBL" id="BKCJ010325875">
    <property type="protein sequence ID" value="GEZ80455.1"/>
    <property type="molecule type" value="Genomic_DNA"/>
</dbReference>
<dbReference type="Pfam" id="PF14377">
    <property type="entry name" value="UBM"/>
    <property type="match status" value="2"/>
</dbReference>
<organism evidence="3">
    <name type="scientific">Tanacetum cinerariifolium</name>
    <name type="common">Dalmatian daisy</name>
    <name type="synonym">Chrysanthemum cinerariifolium</name>
    <dbReference type="NCBI Taxonomy" id="118510"/>
    <lineage>
        <taxon>Eukaryota</taxon>
        <taxon>Viridiplantae</taxon>
        <taxon>Streptophyta</taxon>
        <taxon>Embryophyta</taxon>
        <taxon>Tracheophyta</taxon>
        <taxon>Spermatophyta</taxon>
        <taxon>Magnoliopsida</taxon>
        <taxon>eudicotyledons</taxon>
        <taxon>Gunneridae</taxon>
        <taxon>Pentapetalae</taxon>
        <taxon>asterids</taxon>
        <taxon>campanulids</taxon>
        <taxon>Asterales</taxon>
        <taxon>Asteraceae</taxon>
        <taxon>Asteroideae</taxon>
        <taxon>Anthemideae</taxon>
        <taxon>Anthemidinae</taxon>
        <taxon>Tanacetum</taxon>
    </lineage>
</organism>
<feature type="region of interest" description="Disordered" evidence="2">
    <location>
        <begin position="1"/>
        <end position="34"/>
    </location>
</feature>
<dbReference type="InterPro" id="IPR025527">
    <property type="entry name" value="HUWE1/Rev1_UBM"/>
</dbReference>
<proteinExistence type="predicted"/>
<name>A0A699IRA1_TANCI</name>
<sequence length="206" mass="21931">MDAQTKNESGEFQGIGWDGNTPTIDESQGGRVGMPRCVDMHFEQNDGVVSDVEAVSQESRGSGATLGESLRSLDVEIGSADGQDDGGKRQGPRIINALLGYTSDEPRDGVAGSAPIDTAFLDALPEKLLAEVLSGRQCQVAQPPNIEPQNDGDIDLEFFAALPPAIRADVLAQQQAQGGKFEFQLRLQEFIELGSGANKLPVVKYS</sequence>
<evidence type="ECO:0000256" key="2">
    <source>
        <dbReference type="SAM" id="MobiDB-lite"/>
    </source>
</evidence>